<dbReference type="InterPro" id="IPR036589">
    <property type="entry name" value="HCY_dom_sf"/>
</dbReference>
<comment type="caution">
    <text evidence="7">The sequence shown here is derived from an EMBL/GenBank/DDBJ whole genome shotgun (WGS) entry which is preliminary data.</text>
</comment>
<reference evidence="7" key="1">
    <citation type="submission" date="2023-06" db="EMBL/GenBank/DDBJ databases">
        <title>Genome-scale phylogeny and comparative genomics of the fungal order Sordariales.</title>
        <authorList>
            <consortium name="Lawrence Berkeley National Laboratory"/>
            <person name="Hensen N."/>
            <person name="Bonometti L."/>
            <person name="Westerberg I."/>
            <person name="Brannstrom I.O."/>
            <person name="Guillou S."/>
            <person name="Cros-Aarteil S."/>
            <person name="Calhoun S."/>
            <person name="Haridas S."/>
            <person name="Kuo A."/>
            <person name="Mondo S."/>
            <person name="Pangilinan J."/>
            <person name="Riley R."/>
            <person name="Labutti K."/>
            <person name="Andreopoulos B."/>
            <person name="Lipzen A."/>
            <person name="Chen C."/>
            <person name="Yanf M."/>
            <person name="Daum C."/>
            <person name="Ng V."/>
            <person name="Clum A."/>
            <person name="Steindorff A."/>
            <person name="Ohm R."/>
            <person name="Martin F."/>
            <person name="Silar P."/>
            <person name="Natvig D."/>
            <person name="Lalanne C."/>
            <person name="Gautier V."/>
            <person name="Ament-Velasquez S.L."/>
            <person name="Kruys A."/>
            <person name="Hutchinson M.I."/>
            <person name="Powell A.J."/>
            <person name="Barry K."/>
            <person name="Miller A.N."/>
            <person name="Grigoriev I.V."/>
            <person name="Debuchy R."/>
            <person name="Gladieux P."/>
            <person name="Thoren M.H."/>
            <person name="Johannesson H."/>
        </authorList>
    </citation>
    <scope>NUCLEOTIDE SEQUENCE</scope>
    <source>
        <strain evidence="7">CBS 540.89</strain>
    </source>
</reference>
<gene>
    <name evidence="7" type="ORF">B0T21DRAFT_324104</name>
</gene>
<dbReference type="GO" id="GO:0032259">
    <property type="term" value="P:methylation"/>
    <property type="evidence" value="ECO:0007669"/>
    <property type="project" value="UniProtKB-KW"/>
</dbReference>
<feature type="binding site" evidence="5">
    <location>
        <position position="240"/>
    </location>
    <ligand>
        <name>Zn(2+)</name>
        <dbReference type="ChEBI" id="CHEBI:29105"/>
    </ligand>
</feature>
<dbReference type="GO" id="GO:0046872">
    <property type="term" value="F:metal ion binding"/>
    <property type="evidence" value="ECO:0007669"/>
    <property type="project" value="UniProtKB-KW"/>
</dbReference>
<evidence type="ECO:0000256" key="1">
    <source>
        <dbReference type="ARBA" id="ARBA00022603"/>
    </source>
</evidence>
<evidence type="ECO:0000259" key="6">
    <source>
        <dbReference type="PROSITE" id="PS50970"/>
    </source>
</evidence>
<dbReference type="EMBL" id="JAUKTV010000001">
    <property type="protein sequence ID" value="KAK0748421.1"/>
    <property type="molecule type" value="Genomic_DNA"/>
</dbReference>
<keyword evidence="1 5" id="KW-0489">Methyltransferase</keyword>
<keyword evidence="2 5" id="KW-0808">Transferase</keyword>
<proteinExistence type="predicted"/>
<keyword evidence="4 5" id="KW-0862">Zinc</keyword>
<organism evidence="7 8">
    <name type="scientific">Apiosordaria backusii</name>
    <dbReference type="NCBI Taxonomy" id="314023"/>
    <lineage>
        <taxon>Eukaryota</taxon>
        <taxon>Fungi</taxon>
        <taxon>Dikarya</taxon>
        <taxon>Ascomycota</taxon>
        <taxon>Pezizomycotina</taxon>
        <taxon>Sordariomycetes</taxon>
        <taxon>Sordariomycetidae</taxon>
        <taxon>Sordariales</taxon>
        <taxon>Lasiosphaeriaceae</taxon>
        <taxon>Apiosordaria</taxon>
    </lineage>
</organism>
<dbReference type="PANTHER" id="PTHR46015:SF1">
    <property type="entry name" value="HOMOCYSTEINE S-METHYLTRANSFERASE-LIKE ISOFORM 1"/>
    <property type="match status" value="1"/>
</dbReference>
<feature type="binding site" evidence="5">
    <location>
        <position position="334"/>
    </location>
    <ligand>
        <name>Zn(2+)</name>
        <dbReference type="ChEBI" id="CHEBI:29105"/>
    </ligand>
</feature>
<dbReference type="InterPro" id="IPR051486">
    <property type="entry name" value="Hcy_S-methyltransferase"/>
</dbReference>
<evidence type="ECO:0000256" key="4">
    <source>
        <dbReference type="ARBA" id="ARBA00022833"/>
    </source>
</evidence>
<dbReference type="Pfam" id="PF02574">
    <property type="entry name" value="S-methyl_trans"/>
    <property type="match status" value="1"/>
</dbReference>
<dbReference type="InterPro" id="IPR003726">
    <property type="entry name" value="HCY_dom"/>
</dbReference>
<evidence type="ECO:0000313" key="8">
    <source>
        <dbReference type="Proteomes" id="UP001172159"/>
    </source>
</evidence>
<dbReference type="GO" id="GO:0009086">
    <property type="term" value="P:methionine biosynthetic process"/>
    <property type="evidence" value="ECO:0007669"/>
    <property type="project" value="TreeGrafter"/>
</dbReference>
<comment type="cofactor">
    <cofactor evidence="5">
        <name>Zn(2+)</name>
        <dbReference type="ChEBI" id="CHEBI:29105"/>
    </cofactor>
</comment>
<dbReference type="GO" id="GO:0008898">
    <property type="term" value="F:S-adenosylmethionine-homocysteine S-methyltransferase activity"/>
    <property type="evidence" value="ECO:0007669"/>
    <property type="project" value="TreeGrafter"/>
</dbReference>
<dbReference type="AlphaFoldDB" id="A0AA40EZK6"/>
<dbReference type="Proteomes" id="UP001172159">
    <property type="component" value="Unassembled WGS sequence"/>
</dbReference>
<feature type="binding site" evidence="5">
    <location>
        <position position="335"/>
    </location>
    <ligand>
        <name>Zn(2+)</name>
        <dbReference type="ChEBI" id="CHEBI:29105"/>
    </ligand>
</feature>
<evidence type="ECO:0000313" key="7">
    <source>
        <dbReference type="EMBL" id="KAK0748421.1"/>
    </source>
</evidence>
<dbReference type="GO" id="GO:0033528">
    <property type="term" value="P:S-methylmethionine cycle"/>
    <property type="evidence" value="ECO:0007669"/>
    <property type="project" value="TreeGrafter"/>
</dbReference>
<dbReference type="PANTHER" id="PTHR46015">
    <property type="entry name" value="ZGC:172121"/>
    <property type="match status" value="1"/>
</dbReference>
<sequence length="354" mass="38639">MRDAIPIKILDGGLGTTLETNYGVKFSEATPLWSSHLLLTDHDRRTLLDCQSSFAAAGADIITAATYQVSIDGFRNTKTENWPHGVSLPNISQFLQDAILIARTAADESGATVALSLGPYGATMTPSTEYTGQYDVDPQRSMADKLFDWHNERFSLYAKIPGLLLNVSYIAFETVPRFDEILAIRRLLDGTRLSVPVWISVLFPGDDDKMPDGTSIEHAVAGMVSKEFGRFAPQFVGINCTRVSKLDRLLGKFATAVQGLVAAGAVSHWPGLVLYPDGTREGEKYNTETKEWETSGEVSGKEKDEGVSWELELAKVVKEASTSGHWSSIVVGGCCRTTPENISSLREALVVDEE</sequence>
<dbReference type="Gene3D" id="3.20.20.330">
    <property type="entry name" value="Homocysteine-binding-like domain"/>
    <property type="match status" value="1"/>
</dbReference>
<protein>
    <submittedName>
        <fullName evidence="7">Homocysteine S-methyltransferase</fullName>
    </submittedName>
</protein>
<keyword evidence="3 5" id="KW-0479">Metal-binding</keyword>
<evidence type="ECO:0000256" key="5">
    <source>
        <dbReference type="PROSITE-ProRule" id="PRU00333"/>
    </source>
</evidence>
<feature type="domain" description="Hcy-binding" evidence="6">
    <location>
        <begin position="1"/>
        <end position="349"/>
    </location>
</feature>
<keyword evidence="8" id="KW-1185">Reference proteome</keyword>
<evidence type="ECO:0000256" key="2">
    <source>
        <dbReference type="ARBA" id="ARBA00022679"/>
    </source>
</evidence>
<name>A0AA40EZK6_9PEZI</name>
<accession>A0AA40EZK6</accession>
<evidence type="ECO:0000256" key="3">
    <source>
        <dbReference type="ARBA" id="ARBA00022723"/>
    </source>
</evidence>
<dbReference type="SUPFAM" id="SSF82282">
    <property type="entry name" value="Homocysteine S-methyltransferase"/>
    <property type="match status" value="1"/>
</dbReference>
<dbReference type="PROSITE" id="PS50970">
    <property type="entry name" value="HCY"/>
    <property type="match status" value="1"/>
</dbReference>